<reference evidence="2 3" key="1">
    <citation type="submission" date="2013-11" db="EMBL/GenBank/DDBJ databases">
        <title>Draft genome of the bovine lungworm Dictyocaulus viviparus.</title>
        <authorList>
            <person name="Mitreva M."/>
        </authorList>
    </citation>
    <scope>NUCLEOTIDE SEQUENCE [LARGE SCALE GENOMIC DNA]</scope>
    <source>
        <strain evidence="2 3">HannoverDv2000</strain>
    </source>
</reference>
<dbReference type="AlphaFoldDB" id="A0A0D8X7V6"/>
<dbReference type="Proteomes" id="UP000053766">
    <property type="component" value="Unassembled WGS sequence"/>
</dbReference>
<gene>
    <name evidence="2" type="ORF">DICVIV_14236</name>
</gene>
<dbReference type="EMBL" id="KN719668">
    <property type="protein sequence ID" value="KJH39867.1"/>
    <property type="molecule type" value="Genomic_DNA"/>
</dbReference>
<protein>
    <submittedName>
        <fullName evidence="2">Uncharacterized protein</fullName>
    </submittedName>
</protein>
<reference evidence="3" key="2">
    <citation type="journal article" date="2016" name="Sci. Rep.">
        <title>Dictyocaulus viviparus genome, variome and transcriptome elucidate lungworm biology and support future intervention.</title>
        <authorList>
            <person name="McNulty S.N."/>
            <person name="Strube C."/>
            <person name="Rosa B.A."/>
            <person name="Martin J.C."/>
            <person name="Tyagi R."/>
            <person name="Choi Y.J."/>
            <person name="Wang Q."/>
            <person name="Hallsworth Pepin K."/>
            <person name="Zhang X."/>
            <person name="Ozersky P."/>
            <person name="Wilson R.K."/>
            <person name="Sternberg P.W."/>
            <person name="Gasser R.B."/>
            <person name="Mitreva M."/>
        </authorList>
    </citation>
    <scope>NUCLEOTIDE SEQUENCE [LARGE SCALE GENOMIC DNA]</scope>
    <source>
        <strain evidence="3">HannoverDv2000</strain>
    </source>
</reference>
<accession>A0A0D8X7V6</accession>
<sequence>MDKHLKSSKKNSILKSQKTEVDGGKATSGDDQNAHERRVSFHSLKTVQKFEESHLNLLDGSPFEVRIEETTSSSGVPTYDKSSTTPMVTDEMETSFVNSAVIISDGKVFKLTSYGFGFREMGEVSSTDLLVDDDEY</sequence>
<organism evidence="2 3">
    <name type="scientific">Dictyocaulus viviparus</name>
    <name type="common">Bovine lungworm</name>
    <dbReference type="NCBI Taxonomy" id="29172"/>
    <lineage>
        <taxon>Eukaryota</taxon>
        <taxon>Metazoa</taxon>
        <taxon>Ecdysozoa</taxon>
        <taxon>Nematoda</taxon>
        <taxon>Chromadorea</taxon>
        <taxon>Rhabditida</taxon>
        <taxon>Rhabditina</taxon>
        <taxon>Rhabditomorpha</taxon>
        <taxon>Strongyloidea</taxon>
        <taxon>Metastrongylidae</taxon>
        <taxon>Dictyocaulus</taxon>
    </lineage>
</organism>
<evidence type="ECO:0000313" key="2">
    <source>
        <dbReference type="EMBL" id="KJH39867.1"/>
    </source>
</evidence>
<keyword evidence="3" id="KW-1185">Reference proteome</keyword>
<name>A0A0D8X7V6_DICVI</name>
<feature type="region of interest" description="Disordered" evidence="1">
    <location>
        <begin position="1"/>
        <end position="38"/>
    </location>
</feature>
<proteinExistence type="predicted"/>
<evidence type="ECO:0000313" key="3">
    <source>
        <dbReference type="Proteomes" id="UP000053766"/>
    </source>
</evidence>
<evidence type="ECO:0000256" key="1">
    <source>
        <dbReference type="SAM" id="MobiDB-lite"/>
    </source>
</evidence>